<dbReference type="InterPro" id="IPR046525">
    <property type="entry name" value="DUF6702"/>
</dbReference>
<dbReference type="RefSeq" id="WP_143065600.1">
    <property type="nucleotide sequence ID" value="NZ_FOEI01000002.1"/>
</dbReference>
<gene>
    <name evidence="1" type="ORF">SAMN05444005_102231</name>
</gene>
<proteinExistence type="predicted"/>
<sequence length="167" mass="19758">MNKFKVSIVLLILVLASSFTLHKFYVGVFQIDYVKEKKAIQITSRLFIDDLEKALHKKYKKHFYITTKDEVTDANKFIEQYLEENLKIKVNNKIQNFSFLAKEQEDNIVICYLKIDFKDKIKDIDITNNVLIDVFSEQQNLIHLNINGNKKTLLYTNTNNNQKVKYN</sequence>
<keyword evidence="2" id="KW-1185">Reference proteome</keyword>
<evidence type="ECO:0000313" key="1">
    <source>
        <dbReference type="EMBL" id="SEP77863.1"/>
    </source>
</evidence>
<organism evidence="1 2">
    <name type="scientific">Flavobacterium urocaniciphilum</name>
    <dbReference type="NCBI Taxonomy" id="1299341"/>
    <lineage>
        <taxon>Bacteria</taxon>
        <taxon>Pseudomonadati</taxon>
        <taxon>Bacteroidota</taxon>
        <taxon>Flavobacteriia</taxon>
        <taxon>Flavobacteriales</taxon>
        <taxon>Flavobacteriaceae</taxon>
        <taxon>Flavobacterium</taxon>
    </lineage>
</organism>
<dbReference type="OrthoDB" id="5735516at2"/>
<reference evidence="1 2" key="1">
    <citation type="submission" date="2016-10" db="EMBL/GenBank/DDBJ databases">
        <authorList>
            <person name="de Groot N.N."/>
        </authorList>
    </citation>
    <scope>NUCLEOTIDE SEQUENCE [LARGE SCALE GENOMIC DNA]</scope>
    <source>
        <strain evidence="1 2">DSM 27078</strain>
    </source>
</reference>
<dbReference type="EMBL" id="FOEI01000002">
    <property type="protein sequence ID" value="SEP77863.1"/>
    <property type="molecule type" value="Genomic_DNA"/>
</dbReference>
<name>A0A1H9ANB6_9FLAO</name>
<dbReference type="Pfam" id="PF20420">
    <property type="entry name" value="DUF6702"/>
    <property type="match status" value="1"/>
</dbReference>
<evidence type="ECO:0000313" key="2">
    <source>
        <dbReference type="Proteomes" id="UP000198648"/>
    </source>
</evidence>
<dbReference type="AlphaFoldDB" id="A0A1H9ANB6"/>
<dbReference type="STRING" id="1299341.SAMN05444005_102231"/>
<protein>
    <recommendedName>
        <fullName evidence="3">Peptidase E</fullName>
    </recommendedName>
</protein>
<evidence type="ECO:0008006" key="3">
    <source>
        <dbReference type="Google" id="ProtNLM"/>
    </source>
</evidence>
<dbReference type="Proteomes" id="UP000198648">
    <property type="component" value="Unassembled WGS sequence"/>
</dbReference>
<accession>A0A1H9ANB6</accession>